<keyword evidence="1" id="KW-0813">Transport</keyword>
<dbReference type="EMBL" id="ABLOKC030000005">
    <property type="protein sequence ID" value="EML1470557.1"/>
    <property type="molecule type" value="Genomic_DNA"/>
</dbReference>
<comment type="caution">
    <text evidence="3">The sequence shown here is derived from an EMBL/GenBank/DDBJ whole genome shotgun (WGS) entry which is preliminary data.</text>
</comment>
<gene>
    <name evidence="3" type="ORF">QEG54_001251</name>
</gene>
<organism evidence="3">
    <name type="scientific">Pluralibacter gergoviae</name>
    <name type="common">Enterobacter gergoviae</name>
    <dbReference type="NCBI Taxonomy" id="61647"/>
    <lineage>
        <taxon>Bacteria</taxon>
        <taxon>Pseudomonadati</taxon>
        <taxon>Pseudomonadota</taxon>
        <taxon>Gammaproteobacteria</taxon>
        <taxon>Enterobacterales</taxon>
        <taxon>Enterobacteriaceae</taxon>
        <taxon>Pluralibacter</taxon>
    </lineage>
</organism>
<name>A0AAI9DFL7_PLUGE</name>
<accession>A0AAI9DFL7</accession>
<keyword evidence="1" id="KW-0249">Electron transport</keyword>
<dbReference type="SUPFAM" id="SSF52402">
    <property type="entry name" value="Adenine nucleotide alpha hydrolases-like"/>
    <property type="match status" value="1"/>
</dbReference>
<dbReference type="Gene3D" id="3.40.50.620">
    <property type="entry name" value="HUPs"/>
    <property type="match status" value="1"/>
</dbReference>
<dbReference type="RefSeq" id="WP_048286944.1">
    <property type="nucleotide sequence ID" value="NZ_LDZN01000001.1"/>
</dbReference>
<dbReference type="AlphaFoldDB" id="A0AAI9DFL7"/>
<sequence>MQPDNHNLTCRVTALVSVGRHPESGRARRAEQDARAVEMGMGLSCYGLEVLHAGDPAAEALRSYAGMGVPWLRVLAIGEQDDAVAALSDYLRGQDPDIILTGGRAESGESSGMLPFLLGEALGIPVVTGVADIVSLNDKEASVLQALPRGQRRALRVSLPFIASVDMAAPAPRQNALGPAARARIDIEDNVCREADEARRAWQEEPARPRPKRLKVVKAKTAADRFRAATAKSQSAGGRVLRDKPACEMAQAIFDLLLEEGVVR</sequence>
<dbReference type="InterPro" id="IPR014729">
    <property type="entry name" value="Rossmann-like_a/b/a_fold"/>
</dbReference>
<reference evidence="3" key="1">
    <citation type="submission" date="2024-02" db="EMBL/GenBank/DDBJ databases">
        <authorList>
            <consortium name="Clinical and Environmental Microbiology Branch: Whole genome sequencing antimicrobial resistance pathogens in the healthcare setting"/>
        </authorList>
    </citation>
    <scope>NUCLEOTIDE SEQUENCE</scope>
    <source>
        <strain evidence="3">2021DK-00143</strain>
    </source>
</reference>
<evidence type="ECO:0000259" key="2">
    <source>
        <dbReference type="Pfam" id="PF01012"/>
    </source>
</evidence>
<evidence type="ECO:0000313" key="3">
    <source>
        <dbReference type="EMBL" id="EML1470557.1"/>
    </source>
</evidence>
<proteinExistence type="predicted"/>
<feature type="domain" description="Electron transfer flavoprotein alpha/beta-subunit N-terminal" evidence="2">
    <location>
        <begin position="48"/>
        <end position="182"/>
    </location>
</feature>
<protein>
    <submittedName>
        <fullName evidence="3">Electron transfer flavoprotein subunit beta</fullName>
    </submittedName>
</protein>
<evidence type="ECO:0000256" key="1">
    <source>
        <dbReference type="ARBA" id="ARBA00022982"/>
    </source>
</evidence>
<dbReference type="InterPro" id="IPR014730">
    <property type="entry name" value="ETF_a/b_N"/>
</dbReference>
<dbReference type="Pfam" id="PF01012">
    <property type="entry name" value="ETF"/>
    <property type="match status" value="1"/>
</dbReference>